<dbReference type="RefSeq" id="WP_144278090.1">
    <property type="nucleotide sequence ID" value="NZ_CP041730.1"/>
</dbReference>
<keyword evidence="1" id="KW-1133">Transmembrane helix</keyword>
<gene>
    <name evidence="2" type="ORF">FNU76_10155</name>
</gene>
<accession>A0A516SEW3</accession>
<dbReference type="KEGG" id="cari:FNU76_10155"/>
<keyword evidence="3" id="KW-1185">Reference proteome</keyword>
<dbReference type="GO" id="GO:0044659">
    <property type="term" value="P:viral release from host cell by cytolysis"/>
    <property type="evidence" value="ECO:0007669"/>
    <property type="project" value="InterPro"/>
</dbReference>
<keyword evidence="1" id="KW-0812">Transmembrane</keyword>
<dbReference type="AlphaFoldDB" id="A0A516SEW3"/>
<proteinExistence type="predicted"/>
<sequence>MTPNEDFGPAVVKATPAVGGWVLSGLTLNDWVAVATLLYLALQIVLLVPRYLRWWRGKEKNDGK</sequence>
<name>A0A516SEW3_9NEIS</name>
<protein>
    <recommendedName>
        <fullName evidence="4">Phage holin T7 family, holin superfamily II</fullName>
    </recommendedName>
</protein>
<evidence type="ECO:0008006" key="4">
    <source>
        <dbReference type="Google" id="ProtNLM"/>
    </source>
</evidence>
<evidence type="ECO:0000313" key="3">
    <source>
        <dbReference type="Proteomes" id="UP000317550"/>
    </source>
</evidence>
<dbReference type="EMBL" id="CP041730">
    <property type="protein sequence ID" value="QDQ26696.1"/>
    <property type="molecule type" value="Genomic_DNA"/>
</dbReference>
<dbReference type="InterPro" id="IPR019682">
    <property type="entry name" value="Phage_T7_Gp17.5_holin"/>
</dbReference>
<organism evidence="2 3">
    <name type="scientific">Chitinimonas arctica</name>
    <dbReference type="NCBI Taxonomy" id="2594795"/>
    <lineage>
        <taxon>Bacteria</taxon>
        <taxon>Pseudomonadati</taxon>
        <taxon>Pseudomonadota</taxon>
        <taxon>Betaproteobacteria</taxon>
        <taxon>Neisseriales</taxon>
        <taxon>Chitinibacteraceae</taxon>
        <taxon>Chitinimonas</taxon>
    </lineage>
</organism>
<keyword evidence="1" id="KW-0472">Membrane</keyword>
<dbReference type="Proteomes" id="UP000317550">
    <property type="component" value="Chromosome"/>
</dbReference>
<reference evidence="3" key="1">
    <citation type="submission" date="2019-07" db="EMBL/GenBank/DDBJ databases">
        <title>Chitinimonas sp. nov., isolated from Ny-Alesund, arctica soil.</title>
        <authorList>
            <person name="Xu Q."/>
            <person name="Peng F."/>
        </authorList>
    </citation>
    <scope>NUCLEOTIDE SEQUENCE [LARGE SCALE GENOMIC DNA]</scope>
    <source>
        <strain evidence="3">R3-44</strain>
    </source>
</reference>
<dbReference type="OrthoDB" id="8857166at2"/>
<evidence type="ECO:0000313" key="2">
    <source>
        <dbReference type="EMBL" id="QDQ26696.1"/>
    </source>
</evidence>
<evidence type="ECO:0000256" key="1">
    <source>
        <dbReference type="SAM" id="Phobius"/>
    </source>
</evidence>
<dbReference type="Pfam" id="PF10746">
    <property type="entry name" value="Phage_holin_2_2"/>
    <property type="match status" value="1"/>
</dbReference>
<feature type="transmembrane region" description="Helical" evidence="1">
    <location>
        <begin position="31"/>
        <end position="52"/>
    </location>
</feature>